<protein>
    <submittedName>
        <fullName evidence="1">Uncharacterized protein</fullName>
    </submittedName>
</protein>
<reference evidence="1" key="1">
    <citation type="submission" date="2021-08" db="EMBL/GenBank/DDBJ databases">
        <title>The first chromosome-level gecko genome reveals the dynamic sex chromosomes of Neotropical dwarf geckos (Sphaerodactylidae: Sphaerodactylus).</title>
        <authorList>
            <person name="Pinto B.J."/>
            <person name="Keating S.E."/>
            <person name="Gamble T."/>
        </authorList>
    </citation>
    <scope>NUCLEOTIDE SEQUENCE</scope>
    <source>
        <strain evidence="1">TG3544</strain>
    </source>
</reference>
<comment type="caution">
    <text evidence="1">The sequence shown here is derived from an EMBL/GenBank/DDBJ whole genome shotgun (WGS) entry which is preliminary data.</text>
</comment>
<gene>
    <name evidence="1" type="ORF">K3G42_011836</name>
</gene>
<keyword evidence="2" id="KW-1185">Reference proteome</keyword>
<sequence>MSSSPLLPKAHSPPGSSPVPSLLKPAVLFEQIRYLPGRPEQESFLTDGVFGASLLCLVMGLHLPLTPSCLTCTVRHGNTAPAKPQGSPTFSKTARERKCESGLKKGPCSAFGGRRASGNLAGCKSAFQRANEGAKVTSGDAHGLMRW</sequence>
<organism evidence="1 2">
    <name type="scientific">Sphaerodactylus townsendi</name>
    <dbReference type="NCBI Taxonomy" id="933632"/>
    <lineage>
        <taxon>Eukaryota</taxon>
        <taxon>Metazoa</taxon>
        <taxon>Chordata</taxon>
        <taxon>Craniata</taxon>
        <taxon>Vertebrata</taxon>
        <taxon>Euteleostomi</taxon>
        <taxon>Lepidosauria</taxon>
        <taxon>Squamata</taxon>
        <taxon>Bifurcata</taxon>
        <taxon>Gekkota</taxon>
        <taxon>Sphaerodactylidae</taxon>
        <taxon>Sphaerodactylus</taxon>
    </lineage>
</organism>
<proteinExistence type="predicted"/>
<evidence type="ECO:0000313" key="1">
    <source>
        <dbReference type="EMBL" id="KAH8016089.1"/>
    </source>
</evidence>
<evidence type="ECO:0000313" key="2">
    <source>
        <dbReference type="Proteomes" id="UP000827872"/>
    </source>
</evidence>
<dbReference type="Proteomes" id="UP000827872">
    <property type="component" value="Linkage Group LG01"/>
</dbReference>
<dbReference type="EMBL" id="CM037614">
    <property type="protein sequence ID" value="KAH8016089.1"/>
    <property type="molecule type" value="Genomic_DNA"/>
</dbReference>
<name>A0ACB8G990_9SAUR</name>
<accession>A0ACB8G990</accession>